<accession>A0AAX0S535</accession>
<reference evidence="2 3" key="1">
    <citation type="submission" date="2017-09" db="EMBL/GenBank/DDBJ databases">
        <title>Large-scale bioinformatics analysis of Bacillus genomes uncovers conserved roles of natural products in bacterial physiology.</title>
        <authorList>
            <consortium name="Agbiome Team Llc"/>
            <person name="Bleich R.M."/>
            <person name="Kirk G.J."/>
            <person name="Santa Maria K.C."/>
            <person name="Allen S.E."/>
            <person name="Farag S."/>
            <person name="Shank E.A."/>
            <person name="Bowers A."/>
        </authorList>
    </citation>
    <scope>NUCLEOTIDE SEQUENCE [LARGE SCALE GENOMIC DNA]</scope>
    <source>
        <strain evidence="2 3">AFS003229</strain>
    </source>
</reference>
<comment type="caution">
    <text evidence="2">The sequence shown here is derived from an EMBL/GenBank/DDBJ whole genome shotgun (WGS) entry which is preliminary data.</text>
</comment>
<evidence type="ECO:0008006" key="4">
    <source>
        <dbReference type="Google" id="ProtNLM"/>
    </source>
</evidence>
<dbReference type="EMBL" id="NUEQ01000014">
    <property type="protein sequence ID" value="PEJ34410.1"/>
    <property type="molecule type" value="Genomic_DNA"/>
</dbReference>
<dbReference type="InterPro" id="IPR036259">
    <property type="entry name" value="MFS_trans_sf"/>
</dbReference>
<organism evidence="2 3">
    <name type="scientific">Peribacillus butanolivorans</name>
    <dbReference type="NCBI Taxonomy" id="421767"/>
    <lineage>
        <taxon>Bacteria</taxon>
        <taxon>Bacillati</taxon>
        <taxon>Bacillota</taxon>
        <taxon>Bacilli</taxon>
        <taxon>Bacillales</taxon>
        <taxon>Bacillaceae</taxon>
        <taxon>Peribacillus</taxon>
    </lineage>
</organism>
<evidence type="ECO:0000313" key="2">
    <source>
        <dbReference type="EMBL" id="PEJ34410.1"/>
    </source>
</evidence>
<proteinExistence type="predicted"/>
<name>A0AAX0S535_9BACI</name>
<keyword evidence="1" id="KW-0472">Membrane</keyword>
<evidence type="ECO:0000313" key="3">
    <source>
        <dbReference type="Proteomes" id="UP000220106"/>
    </source>
</evidence>
<evidence type="ECO:0000256" key="1">
    <source>
        <dbReference type="SAM" id="Phobius"/>
    </source>
</evidence>
<keyword evidence="1" id="KW-1133">Transmembrane helix</keyword>
<sequence length="119" mass="12498">MILGLVPIGILLAIPENSAMFTLAIAIYGFVVASIGTLGPLLTTALFGNKEYSEIYASAVIGLAVAGIVALPGYGYIFEFTGSYTSVLVAIAIMLTINLVLIILAFKGKKKLEEAGLWN</sequence>
<keyword evidence="1" id="KW-0812">Transmembrane</keyword>
<dbReference type="AlphaFoldDB" id="A0AAX0S535"/>
<dbReference type="Gene3D" id="1.20.1250.20">
    <property type="entry name" value="MFS general substrate transporter like domains"/>
    <property type="match status" value="1"/>
</dbReference>
<feature type="transmembrane region" description="Helical" evidence="1">
    <location>
        <begin position="20"/>
        <end position="43"/>
    </location>
</feature>
<protein>
    <recommendedName>
        <fullName evidence="4">MFS transporter</fullName>
    </recommendedName>
</protein>
<dbReference type="SUPFAM" id="SSF103473">
    <property type="entry name" value="MFS general substrate transporter"/>
    <property type="match status" value="1"/>
</dbReference>
<dbReference type="Proteomes" id="UP000220106">
    <property type="component" value="Unassembled WGS sequence"/>
</dbReference>
<feature type="transmembrane region" description="Helical" evidence="1">
    <location>
        <begin position="55"/>
        <end position="77"/>
    </location>
</feature>
<gene>
    <name evidence="2" type="ORF">CN689_09770</name>
</gene>
<feature type="transmembrane region" description="Helical" evidence="1">
    <location>
        <begin position="83"/>
        <end position="106"/>
    </location>
</feature>